<dbReference type="EMBL" id="CBUK010000083">
    <property type="protein sequence ID" value="CDI58591.1"/>
    <property type="molecule type" value="Genomic_DNA"/>
</dbReference>
<proteinExistence type="predicted"/>
<dbReference type="Proteomes" id="UP000017248">
    <property type="component" value="Unassembled WGS sequence"/>
</dbReference>
<reference evidence="1" key="1">
    <citation type="submission" date="2013-09" db="EMBL/GenBank/DDBJ databases">
        <title>Draft Genome Sequence of five Lactobacillus helveticus strains CIRM-BIA 101T, 103, 104, 951 and 953 isolated from milk product.</title>
        <authorList>
            <person name="Valence F."/>
            <person name="Chuat V."/>
            <person name="Ma L."/>
            <person name="Creno S."/>
            <person name="Falentin H."/>
            <person name="Lortal S."/>
            <person name="Bizet C."/>
            <person name="Clermont D."/>
            <person name="Loux V."/>
            <person name="Bouchier C."/>
            <person name="Cousin S."/>
        </authorList>
    </citation>
    <scope>NUCLEOTIDE SEQUENCE [LARGE SCALE GENOMIC DNA]</scope>
    <source>
        <strain evidence="1">CIRM-BIA 951</strain>
    </source>
</reference>
<name>U6F3T3_LACHE</name>
<dbReference type="InterPro" id="IPR009319">
    <property type="entry name" value="Phage_A118_VSP1"/>
</dbReference>
<gene>
    <name evidence="1" type="ORF">LHCIRMBIA951_00823</name>
</gene>
<comment type="caution">
    <text evidence="1">The sequence shown here is derived from an EMBL/GenBank/DDBJ whole genome shotgun (WGS) entry which is preliminary data.</text>
</comment>
<dbReference type="AlphaFoldDB" id="U6F3T3"/>
<organism evidence="1 2">
    <name type="scientific">Lactobacillus helveticus CIRM-BIA 951</name>
    <dbReference type="NCBI Taxonomy" id="1226334"/>
    <lineage>
        <taxon>Bacteria</taxon>
        <taxon>Bacillati</taxon>
        <taxon>Bacillota</taxon>
        <taxon>Bacilli</taxon>
        <taxon>Lactobacillales</taxon>
        <taxon>Lactobacillaceae</taxon>
        <taxon>Lactobacillus</taxon>
    </lineage>
</organism>
<dbReference type="Pfam" id="PF06152">
    <property type="entry name" value="Phage_min_cap2"/>
    <property type="match status" value="1"/>
</dbReference>
<protein>
    <submittedName>
        <fullName evidence="1">Structural protein</fullName>
    </submittedName>
</protein>
<dbReference type="GO" id="GO:0005198">
    <property type="term" value="F:structural molecule activity"/>
    <property type="evidence" value="ECO:0007669"/>
    <property type="project" value="InterPro"/>
</dbReference>
<evidence type="ECO:0000313" key="1">
    <source>
        <dbReference type="EMBL" id="CDI58591.1"/>
    </source>
</evidence>
<dbReference type="HOGENOM" id="CLU_2369283_0_0_9"/>
<sequence length="95" mass="11203">MLVPYIKGVSHNYFEKYDPKEAVAKMKIQEKQRYLERGVRKNKRKLQLAKRAGDADGISKYSAGVRGYQDKLRKIVKEHDFLARQYSREQIADKK</sequence>
<accession>U6F3T3</accession>
<evidence type="ECO:0000313" key="2">
    <source>
        <dbReference type="Proteomes" id="UP000017248"/>
    </source>
</evidence>
<keyword evidence="2" id="KW-1185">Reference proteome</keyword>